<dbReference type="EMBL" id="JASBWR010000002">
    <property type="protein sequence ID" value="KAJ9113484.1"/>
    <property type="molecule type" value="Genomic_DNA"/>
</dbReference>
<accession>A0ACC2WNY2</accession>
<reference evidence="1" key="1">
    <citation type="submission" date="2023-04" db="EMBL/GenBank/DDBJ databases">
        <title>Draft Genome sequencing of Naganishia species isolated from polar environments using Oxford Nanopore Technology.</title>
        <authorList>
            <person name="Leo P."/>
            <person name="Venkateswaran K."/>
        </authorList>
    </citation>
    <scope>NUCLEOTIDE SEQUENCE</scope>
    <source>
        <strain evidence="1">MNA-CCFEE 5261</strain>
    </source>
</reference>
<evidence type="ECO:0000313" key="2">
    <source>
        <dbReference type="Proteomes" id="UP001241377"/>
    </source>
</evidence>
<name>A0ACC2WNY2_9TREE</name>
<comment type="caution">
    <text evidence="1">The sequence shown here is derived from an EMBL/GenBank/DDBJ whole genome shotgun (WGS) entry which is preliminary data.</text>
</comment>
<proteinExistence type="predicted"/>
<keyword evidence="2" id="KW-1185">Reference proteome</keyword>
<sequence>MGPAQTPGESLDNPNKIREHHMSFYHSIARDGTHVFRSAEGKYLLLNGNNGVEVQDSVPAAFQEKGTAISCILGTIQLKLNKYVIIVTKHTITGSVMGKEIAKVDEYKILPLGQHTRKSSEESSYLDLLHLHLNNATLYFSPGNKYDVTNSLQNQYTRRPSYDLRFWWNHYISQDLIENGAEAFVTPVIYGYFKSHSASFNGGQPLEFALLTRRATQRAGTRYLRRGIDEDGNVANFNETEQIFTASNGQIYSFLQTRGSVPVYWSEINNLKYRPNLAISSRSSADASAKHFRDLVSRYGGVYCVNLVNQSGYEEPVKAAFESAIETLPSDLVDKVTYIYFDFHHECRNMRWDRVKLLLDYLIKLNFTSDNYFHYDLTNNKIISIQDKVIRTNCMDCLDRTNVVQSTLGRWVLQNQLTNSNYLSDLNTTPWELLDRHFNLFFMNFWADNANAVSCAYSGTGALKTDFTRTGNRTKKGAFNDLLNSITRYYKNNCSDGTRQDSYDLILGKYKPYQDSVNSPFIDRRPAYVQLLPYFLGTSILVMLAVFWFPRGSIADWKNLLVIGGCMYINARVLLYYNRNGYQFVNWPKLVALDFLKKVEVFDGDGKLTGIRYEEHSDFRPVGKKRS</sequence>
<gene>
    <name evidence="1" type="ORF">QFC19_000404</name>
</gene>
<protein>
    <submittedName>
        <fullName evidence="1">Uncharacterized protein</fullName>
    </submittedName>
</protein>
<evidence type="ECO:0000313" key="1">
    <source>
        <dbReference type="EMBL" id="KAJ9113484.1"/>
    </source>
</evidence>
<dbReference type="Proteomes" id="UP001241377">
    <property type="component" value="Unassembled WGS sequence"/>
</dbReference>
<organism evidence="1 2">
    <name type="scientific">Naganishia cerealis</name>
    <dbReference type="NCBI Taxonomy" id="610337"/>
    <lineage>
        <taxon>Eukaryota</taxon>
        <taxon>Fungi</taxon>
        <taxon>Dikarya</taxon>
        <taxon>Basidiomycota</taxon>
        <taxon>Agaricomycotina</taxon>
        <taxon>Tremellomycetes</taxon>
        <taxon>Filobasidiales</taxon>
        <taxon>Filobasidiaceae</taxon>
        <taxon>Naganishia</taxon>
    </lineage>
</organism>